<dbReference type="GeneID" id="127219302"/>
<dbReference type="GO" id="GO:0050728">
    <property type="term" value="P:negative regulation of inflammatory response"/>
    <property type="evidence" value="ECO:0007669"/>
    <property type="project" value="TreeGrafter"/>
</dbReference>
<keyword evidence="5 13" id="KW-0964">Secreted</keyword>
<evidence type="ECO:0000256" key="1">
    <source>
        <dbReference type="ARBA" id="ARBA00004613"/>
    </source>
</evidence>
<comment type="caution">
    <text evidence="16">The sequence shown here is derived from an EMBL/GenBank/DDBJ whole genome shotgun (WGS) entry which is preliminary data.</text>
</comment>
<keyword evidence="10" id="KW-0325">Glycoprotein</keyword>
<dbReference type="KEGG" id="prob:127219302"/>
<dbReference type="InterPro" id="IPR001325">
    <property type="entry name" value="IL-4/IL-13"/>
</dbReference>
<evidence type="ECO:0000256" key="9">
    <source>
        <dbReference type="ARBA" id="ARBA00023157"/>
    </source>
</evidence>
<evidence type="ECO:0000256" key="11">
    <source>
        <dbReference type="ARBA" id="ARBA00030247"/>
    </source>
</evidence>
<dbReference type="GO" id="GO:1900223">
    <property type="term" value="P:positive regulation of amyloid-beta clearance"/>
    <property type="evidence" value="ECO:0007669"/>
    <property type="project" value="UniProtKB-ARBA"/>
</dbReference>
<feature type="chain" id="PRO_5043381549" description="Interleukin-4" evidence="15">
    <location>
        <begin position="23"/>
        <end position="147"/>
    </location>
</feature>
<reference evidence="16" key="1">
    <citation type="submission" date="2022-06" db="EMBL/GenBank/DDBJ databases">
        <authorList>
            <person name="Andreotti S."/>
            <person name="Wyler E."/>
        </authorList>
    </citation>
    <scope>NUCLEOTIDE SEQUENCE</scope>
</reference>
<evidence type="ECO:0000256" key="6">
    <source>
        <dbReference type="ARBA" id="ARBA00022729"/>
    </source>
</evidence>
<dbReference type="GO" id="GO:0042113">
    <property type="term" value="P:B cell activation"/>
    <property type="evidence" value="ECO:0007669"/>
    <property type="project" value="UniProtKB-UniRule"/>
</dbReference>
<evidence type="ECO:0000256" key="5">
    <source>
        <dbReference type="ARBA" id="ARBA00022525"/>
    </source>
</evidence>
<evidence type="ECO:0000313" key="17">
    <source>
        <dbReference type="Proteomes" id="UP001152836"/>
    </source>
</evidence>
<dbReference type="AlphaFoldDB" id="A0AAU9Z2R4"/>
<evidence type="ECO:0000256" key="10">
    <source>
        <dbReference type="ARBA" id="ARBA00023180"/>
    </source>
</evidence>
<dbReference type="InterPro" id="IPR002354">
    <property type="entry name" value="IL-4"/>
</dbReference>
<gene>
    <name evidence="16" type="primary">Il4</name>
    <name evidence="16" type="ORF">PHOROB_LOCUS4456</name>
</gene>
<dbReference type="GO" id="GO:0002690">
    <property type="term" value="P:positive regulation of leukocyte chemotaxis"/>
    <property type="evidence" value="ECO:0007669"/>
    <property type="project" value="UniProtKB-ARBA"/>
</dbReference>
<name>A0AAU9Z2R4_PHORO</name>
<dbReference type="GO" id="GO:0035771">
    <property type="term" value="P:interleukin-4-mediated signaling pathway"/>
    <property type="evidence" value="ECO:0007669"/>
    <property type="project" value="TreeGrafter"/>
</dbReference>
<feature type="disulfide bond" evidence="14">
    <location>
        <begin position="47"/>
        <end position="87"/>
    </location>
</feature>
<keyword evidence="7 13" id="KW-0075">B-cell activation</keyword>
<dbReference type="GO" id="GO:0045893">
    <property type="term" value="P:positive regulation of DNA-templated transcription"/>
    <property type="evidence" value="ECO:0007669"/>
    <property type="project" value="TreeGrafter"/>
</dbReference>
<dbReference type="InterPro" id="IPR018096">
    <property type="entry name" value="IL-4/IL-13_CS"/>
</dbReference>
<dbReference type="CTD" id="3565"/>
<protein>
    <recommendedName>
        <fullName evidence="3 13">Interleukin-4</fullName>
        <shortName evidence="13">IL-4</shortName>
    </recommendedName>
    <alternativeName>
        <fullName evidence="12 13">B-cell stimulatory factor 1</fullName>
    </alternativeName>
    <alternativeName>
        <fullName evidence="11 13">Lymphocyte stimulatory factor 1</fullName>
    </alternativeName>
</protein>
<evidence type="ECO:0000256" key="7">
    <source>
        <dbReference type="ARBA" id="ARBA00022936"/>
    </source>
</evidence>
<keyword evidence="4 13" id="KW-0202">Cytokine</keyword>
<feature type="signal peptide" evidence="15">
    <location>
        <begin position="1"/>
        <end position="22"/>
    </location>
</feature>
<dbReference type="GO" id="GO:0005125">
    <property type="term" value="F:cytokine activity"/>
    <property type="evidence" value="ECO:0007669"/>
    <property type="project" value="UniProtKB-KW"/>
</dbReference>
<dbReference type="PANTHER" id="PTHR47401:SF1">
    <property type="entry name" value="INTERLEUKIN-4"/>
    <property type="match status" value="1"/>
</dbReference>
<dbReference type="FunFam" id="1.20.1250.10:FF:000014">
    <property type="entry name" value="Interleukin-4"/>
    <property type="match status" value="1"/>
</dbReference>
<dbReference type="Proteomes" id="UP001152836">
    <property type="component" value="Unassembled WGS sequence"/>
</dbReference>
<dbReference type="PANTHER" id="PTHR47401">
    <property type="entry name" value="INTERLEUKIN-4"/>
    <property type="match status" value="1"/>
</dbReference>
<dbReference type="PIRSF" id="PIRSF001941">
    <property type="entry name" value="Interleukin_4"/>
    <property type="match status" value="1"/>
</dbReference>
<dbReference type="GO" id="GO:0005136">
    <property type="term" value="F:interleukin-4 receptor binding"/>
    <property type="evidence" value="ECO:0007669"/>
    <property type="project" value="InterPro"/>
</dbReference>
<evidence type="ECO:0000256" key="2">
    <source>
        <dbReference type="ARBA" id="ARBA00009855"/>
    </source>
</evidence>
<dbReference type="GO" id="GO:0005615">
    <property type="term" value="C:extracellular space"/>
    <property type="evidence" value="ECO:0007669"/>
    <property type="project" value="UniProtKB-UniRule"/>
</dbReference>
<evidence type="ECO:0000256" key="12">
    <source>
        <dbReference type="ARBA" id="ARBA00031287"/>
    </source>
</evidence>
<dbReference type="Gene3D" id="1.20.1250.10">
    <property type="match status" value="1"/>
</dbReference>
<dbReference type="GO" id="GO:0008083">
    <property type="term" value="F:growth factor activity"/>
    <property type="evidence" value="ECO:0007669"/>
    <property type="project" value="UniProtKB-KW"/>
</dbReference>
<feature type="disulfide bond" evidence="14">
    <location>
        <begin position="69"/>
        <end position="114"/>
    </location>
</feature>
<dbReference type="GO" id="GO:0006955">
    <property type="term" value="P:immune response"/>
    <property type="evidence" value="ECO:0007669"/>
    <property type="project" value="InterPro"/>
</dbReference>
<dbReference type="GO" id="GO:0048260">
    <property type="term" value="P:positive regulation of receptor-mediated endocytosis"/>
    <property type="evidence" value="ECO:0007669"/>
    <property type="project" value="UniProtKB-ARBA"/>
</dbReference>
<evidence type="ECO:0000256" key="15">
    <source>
        <dbReference type="SAM" id="SignalP"/>
    </source>
</evidence>
<comment type="subcellular location">
    <subcellularLocation>
        <location evidence="1 13">Secreted</location>
    </subcellularLocation>
</comment>
<comment type="similarity">
    <text evidence="2 13">Belongs to the IL-4/IL-13 family.</text>
</comment>
<keyword evidence="8 13" id="KW-0339">Growth factor</keyword>
<evidence type="ECO:0000256" key="8">
    <source>
        <dbReference type="ARBA" id="ARBA00023030"/>
    </source>
</evidence>
<dbReference type="SMART" id="SM00190">
    <property type="entry name" value="IL4_13"/>
    <property type="match status" value="1"/>
</dbReference>
<evidence type="ECO:0000256" key="4">
    <source>
        <dbReference type="ARBA" id="ARBA00022514"/>
    </source>
</evidence>
<dbReference type="PRINTS" id="PR00431">
    <property type="entry name" value="INTERLEUKIN4"/>
</dbReference>
<dbReference type="GO" id="GO:0010628">
    <property type="term" value="P:positive regulation of gene expression"/>
    <property type="evidence" value="ECO:0007669"/>
    <property type="project" value="UniProtKB-ARBA"/>
</dbReference>
<dbReference type="InterPro" id="IPR009079">
    <property type="entry name" value="4_helix_cytokine-like_core"/>
</dbReference>
<dbReference type="Pfam" id="PF00727">
    <property type="entry name" value="IL4"/>
    <property type="match status" value="1"/>
</dbReference>
<keyword evidence="6 15" id="KW-0732">Signal</keyword>
<evidence type="ECO:0000256" key="13">
    <source>
        <dbReference type="PIRNR" id="PIRNR001941"/>
    </source>
</evidence>
<dbReference type="EMBL" id="CALSGD010001391">
    <property type="protein sequence ID" value="CAH6786368.1"/>
    <property type="molecule type" value="Genomic_DNA"/>
</dbReference>
<keyword evidence="9 14" id="KW-1015">Disulfide bond</keyword>
<evidence type="ECO:0000313" key="16">
    <source>
        <dbReference type="EMBL" id="CAH6786368.1"/>
    </source>
</evidence>
<accession>A0AAU9Z2R4</accession>
<proteinExistence type="inferred from homology"/>
<comment type="function">
    <text evidence="13">Participates in at least several B-cell activation processes as well as of other cell types. It is a costimulator of DNA-synthesis. It induces the expression of class II MHC molecules on resting B-cells. It enhances both secretion and cell surface expression of IgE and IgG1. It also regulates the expression of the low affinity Fc receptor for IgE (CD23) on both lymphocytes and monocytes.</text>
</comment>
<evidence type="ECO:0000256" key="3">
    <source>
        <dbReference type="ARBA" id="ARBA00019467"/>
    </source>
</evidence>
<dbReference type="PROSITE" id="PS00838">
    <property type="entry name" value="INTERLEUKIN_4_13"/>
    <property type="match status" value="1"/>
</dbReference>
<sequence>MGLRPQLAAILLCLLACTGNWTHGCYRGALKEIIHTLNQVTEKGTPCTEMVVPDVLTARENSTEKDLICRASQVLRKFYFPREVTLCLKNNSEILKELKKLYRGISKFSPLKSCSVNVSTYTTLKDFLESLRWIMQKKYWQCGSSTF</sequence>
<dbReference type="SUPFAM" id="SSF47266">
    <property type="entry name" value="4-helical cytokines"/>
    <property type="match status" value="1"/>
</dbReference>
<evidence type="ECO:0000256" key="14">
    <source>
        <dbReference type="PIRSR" id="PIRSR001941-1"/>
    </source>
</evidence>
<dbReference type="GO" id="GO:0050776">
    <property type="term" value="P:regulation of immune response"/>
    <property type="evidence" value="ECO:0007669"/>
    <property type="project" value="TreeGrafter"/>
</dbReference>
<organism evidence="16 17">
    <name type="scientific">Phodopus roborovskii</name>
    <name type="common">Roborovski's desert hamster</name>
    <name type="synonym">Cricetulus roborovskii</name>
    <dbReference type="NCBI Taxonomy" id="109678"/>
    <lineage>
        <taxon>Eukaryota</taxon>
        <taxon>Metazoa</taxon>
        <taxon>Chordata</taxon>
        <taxon>Craniata</taxon>
        <taxon>Vertebrata</taxon>
        <taxon>Euteleostomi</taxon>
        <taxon>Mammalia</taxon>
        <taxon>Eutheria</taxon>
        <taxon>Euarchontoglires</taxon>
        <taxon>Glires</taxon>
        <taxon>Rodentia</taxon>
        <taxon>Myomorpha</taxon>
        <taxon>Muroidea</taxon>
        <taxon>Cricetidae</taxon>
        <taxon>Cricetinae</taxon>
        <taxon>Phodopus</taxon>
    </lineage>
</organism>
<keyword evidence="17" id="KW-1185">Reference proteome</keyword>
<dbReference type="RefSeq" id="XP_051036678.1">
    <property type="nucleotide sequence ID" value="XM_051180721.1"/>
</dbReference>
<dbReference type="GO" id="GO:0071677">
    <property type="term" value="P:positive regulation of mononuclear cell migration"/>
    <property type="evidence" value="ECO:0007669"/>
    <property type="project" value="UniProtKB-ARBA"/>
</dbReference>
<dbReference type="GO" id="GO:0002695">
    <property type="term" value="P:negative regulation of leukocyte activation"/>
    <property type="evidence" value="ECO:0007669"/>
    <property type="project" value="UniProtKB-ARBA"/>
</dbReference>